<sequence length="205" mass="23667">MKILALADQESAYLWDYFKPEKLEGIELILSCGDLSGEYLSFLATFAKVPILYIHGNHDTSYDRKPPLGCICIEDKIYNHNGVRILGLGGSMRYSSGEHQYTEKEMKKRIKKLRTRLFFSRGFDILLTHSPAFGFGDGKDLPHMGFQVFNTIIDKYKPDYFIHGHTHLNYGTEYKRLSQMGDTQVINAFERYVFNTDDKQKTASR</sequence>
<dbReference type="EMBL" id="DXIE01000016">
    <property type="protein sequence ID" value="HIV61665.1"/>
    <property type="molecule type" value="Genomic_DNA"/>
</dbReference>
<dbReference type="InterPro" id="IPR004843">
    <property type="entry name" value="Calcineurin-like_PHP"/>
</dbReference>
<reference evidence="2" key="2">
    <citation type="submission" date="2021-04" db="EMBL/GenBank/DDBJ databases">
        <authorList>
            <person name="Gilroy R."/>
        </authorList>
    </citation>
    <scope>NUCLEOTIDE SEQUENCE</scope>
    <source>
        <strain evidence="2">CHK193-4272</strain>
    </source>
</reference>
<comment type="caution">
    <text evidence="2">The sequence shown here is derived from an EMBL/GenBank/DDBJ whole genome shotgun (WGS) entry which is preliminary data.</text>
</comment>
<dbReference type="Proteomes" id="UP000886808">
    <property type="component" value="Unassembled WGS sequence"/>
</dbReference>
<accession>A0A9D1TI75</accession>
<organism evidence="2 3">
    <name type="scientific">Candidatus Butyricicoccus avistercoris</name>
    <dbReference type="NCBI Taxonomy" id="2838518"/>
    <lineage>
        <taxon>Bacteria</taxon>
        <taxon>Bacillati</taxon>
        <taxon>Bacillota</taxon>
        <taxon>Clostridia</taxon>
        <taxon>Eubacteriales</taxon>
        <taxon>Butyricicoccaceae</taxon>
        <taxon>Butyricicoccus</taxon>
    </lineage>
</organism>
<reference evidence="2" key="1">
    <citation type="journal article" date="2021" name="PeerJ">
        <title>Extensive microbial diversity within the chicken gut microbiome revealed by metagenomics and culture.</title>
        <authorList>
            <person name="Gilroy R."/>
            <person name="Ravi A."/>
            <person name="Getino M."/>
            <person name="Pursley I."/>
            <person name="Horton D.L."/>
            <person name="Alikhan N.F."/>
            <person name="Baker D."/>
            <person name="Gharbi K."/>
            <person name="Hall N."/>
            <person name="Watson M."/>
            <person name="Adriaenssens E.M."/>
            <person name="Foster-Nyarko E."/>
            <person name="Jarju S."/>
            <person name="Secka A."/>
            <person name="Antonio M."/>
            <person name="Oren A."/>
            <person name="Chaudhuri R.R."/>
            <person name="La Ragione R."/>
            <person name="Hildebrand F."/>
            <person name="Pallen M.J."/>
        </authorList>
    </citation>
    <scope>NUCLEOTIDE SEQUENCE</scope>
    <source>
        <strain evidence="2">CHK193-4272</strain>
    </source>
</reference>
<proteinExistence type="predicted"/>
<dbReference type="GO" id="GO:0016787">
    <property type="term" value="F:hydrolase activity"/>
    <property type="evidence" value="ECO:0007669"/>
    <property type="project" value="InterPro"/>
</dbReference>
<gene>
    <name evidence="2" type="ORF">H9746_02295</name>
</gene>
<name>A0A9D1TI75_9FIRM</name>
<evidence type="ECO:0000259" key="1">
    <source>
        <dbReference type="Pfam" id="PF00149"/>
    </source>
</evidence>
<dbReference type="Pfam" id="PF00149">
    <property type="entry name" value="Metallophos"/>
    <property type="match status" value="1"/>
</dbReference>
<dbReference type="AlphaFoldDB" id="A0A9D1TI75"/>
<dbReference type="Gene3D" id="3.60.21.10">
    <property type="match status" value="1"/>
</dbReference>
<dbReference type="InterPro" id="IPR029052">
    <property type="entry name" value="Metallo-depent_PP-like"/>
</dbReference>
<protein>
    <submittedName>
        <fullName evidence="2">Metallophosphoesterase family protein</fullName>
    </submittedName>
</protein>
<dbReference type="InterPro" id="IPR051693">
    <property type="entry name" value="UPF0046_metallophosphoest"/>
</dbReference>
<dbReference type="PANTHER" id="PTHR12905:SF0">
    <property type="entry name" value="CALCINEURIN-LIKE PHOSPHOESTERASE DOMAIN-CONTAINING PROTEIN"/>
    <property type="match status" value="1"/>
</dbReference>
<feature type="domain" description="Calcineurin-like phosphoesterase" evidence="1">
    <location>
        <begin position="14"/>
        <end position="167"/>
    </location>
</feature>
<dbReference type="SUPFAM" id="SSF56300">
    <property type="entry name" value="Metallo-dependent phosphatases"/>
    <property type="match status" value="1"/>
</dbReference>
<evidence type="ECO:0000313" key="2">
    <source>
        <dbReference type="EMBL" id="HIV61665.1"/>
    </source>
</evidence>
<dbReference type="PANTHER" id="PTHR12905">
    <property type="entry name" value="METALLOPHOSPHOESTERASE"/>
    <property type="match status" value="1"/>
</dbReference>
<evidence type="ECO:0000313" key="3">
    <source>
        <dbReference type="Proteomes" id="UP000886808"/>
    </source>
</evidence>